<sequence>MNLRHSISDGCNYTSRLLDPAQPGWNALLARPRNLGVFRQGHIKSMSEQLQNCNITLMSVASIATLHSSLQQRQAAGGIKTMMLKQEAAVNDAITATNDQSAEVGAKLEALTLAEPNEGETDADQTGATR</sequence>
<protein>
    <submittedName>
        <fullName evidence="2">Uncharacterized protein</fullName>
    </submittedName>
</protein>
<keyword evidence="3" id="KW-1185">Reference proteome</keyword>
<proteinExistence type="predicted"/>
<gene>
    <name evidence="2" type="ORF">B0T18DRAFT_391595</name>
</gene>
<dbReference type="AlphaFoldDB" id="A0AA40ENN4"/>
<evidence type="ECO:0000256" key="1">
    <source>
        <dbReference type="SAM" id="MobiDB-lite"/>
    </source>
</evidence>
<organism evidence="2 3">
    <name type="scientific">Schizothecium vesticola</name>
    <dbReference type="NCBI Taxonomy" id="314040"/>
    <lineage>
        <taxon>Eukaryota</taxon>
        <taxon>Fungi</taxon>
        <taxon>Dikarya</taxon>
        <taxon>Ascomycota</taxon>
        <taxon>Pezizomycotina</taxon>
        <taxon>Sordariomycetes</taxon>
        <taxon>Sordariomycetidae</taxon>
        <taxon>Sordariales</taxon>
        <taxon>Schizotheciaceae</taxon>
        <taxon>Schizothecium</taxon>
    </lineage>
</organism>
<feature type="region of interest" description="Disordered" evidence="1">
    <location>
        <begin position="110"/>
        <end position="130"/>
    </location>
</feature>
<dbReference type="Proteomes" id="UP001172155">
    <property type="component" value="Unassembled WGS sequence"/>
</dbReference>
<evidence type="ECO:0000313" key="3">
    <source>
        <dbReference type="Proteomes" id="UP001172155"/>
    </source>
</evidence>
<comment type="caution">
    <text evidence="2">The sequence shown here is derived from an EMBL/GenBank/DDBJ whole genome shotgun (WGS) entry which is preliminary data.</text>
</comment>
<name>A0AA40ENN4_9PEZI</name>
<reference evidence="2" key="1">
    <citation type="submission" date="2023-06" db="EMBL/GenBank/DDBJ databases">
        <title>Genome-scale phylogeny and comparative genomics of the fungal order Sordariales.</title>
        <authorList>
            <consortium name="Lawrence Berkeley National Laboratory"/>
            <person name="Hensen N."/>
            <person name="Bonometti L."/>
            <person name="Westerberg I."/>
            <person name="Brannstrom I.O."/>
            <person name="Guillou S."/>
            <person name="Cros-Aarteil S."/>
            <person name="Calhoun S."/>
            <person name="Haridas S."/>
            <person name="Kuo A."/>
            <person name="Mondo S."/>
            <person name="Pangilinan J."/>
            <person name="Riley R."/>
            <person name="LaButti K."/>
            <person name="Andreopoulos B."/>
            <person name="Lipzen A."/>
            <person name="Chen C."/>
            <person name="Yanf M."/>
            <person name="Daum C."/>
            <person name="Ng V."/>
            <person name="Clum A."/>
            <person name="Steindorff A."/>
            <person name="Ohm R."/>
            <person name="Martin F."/>
            <person name="Silar P."/>
            <person name="Natvig D."/>
            <person name="Lalanne C."/>
            <person name="Gautier V."/>
            <person name="Ament-velasquez S.L."/>
            <person name="Kruys A."/>
            <person name="Hutchinson M.I."/>
            <person name="Powell A.J."/>
            <person name="Barry K."/>
            <person name="Miller A.N."/>
            <person name="Grigoriev I.V."/>
            <person name="Debuchy R."/>
            <person name="Gladieux P."/>
            <person name="Thoren M.H."/>
            <person name="Johannesson H."/>
        </authorList>
    </citation>
    <scope>NUCLEOTIDE SEQUENCE</scope>
    <source>
        <strain evidence="2">SMH3187-1</strain>
    </source>
</reference>
<dbReference type="EMBL" id="JAUKUD010000005">
    <property type="protein sequence ID" value="KAK0742670.1"/>
    <property type="molecule type" value="Genomic_DNA"/>
</dbReference>
<evidence type="ECO:0000313" key="2">
    <source>
        <dbReference type="EMBL" id="KAK0742670.1"/>
    </source>
</evidence>
<accession>A0AA40ENN4</accession>